<sequence length="79" mass="9008">MLCDKCLSWIKWTISFQVSNRKPRRKSATSTVKPFVMPAIAAAQAYERPHFGGNTNPRCPRQPLLSQFDPMDVSHILSF</sequence>
<protein>
    <submittedName>
        <fullName evidence="1">Uncharacterized protein</fullName>
    </submittedName>
</protein>
<name>A0ACC0VLQ2_9STRA</name>
<accession>A0ACC0VLQ2</accession>
<gene>
    <name evidence="1" type="ORF">PsorP6_016562</name>
</gene>
<proteinExistence type="predicted"/>
<evidence type="ECO:0000313" key="1">
    <source>
        <dbReference type="EMBL" id="KAI9906411.1"/>
    </source>
</evidence>
<reference evidence="1 2" key="1">
    <citation type="journal article" date="2022" name="bioRxiv">
        <title>The genome of the oomycete Peronosclerospora sorghi, a cosmopolitan pathogen of maize and sorghum, is inflated with dispersed pseudogenes.</title>
        <authorList>
            <person name="Fletcher K."/>
            <person name="Martin F."/>
            <person name="Isakeit T."/>
            <person name="Cavanaugh K."/>
            <person name="Magill C."/>
            <person name="Michelmore R."/>
        </authorList>
    </citation>
    <scope>NUCLEOTIDE SEQUENCE [LARGE SCALE GENOMIC DNA]</scope>
    <source>
        <strain evidence="1">P6</strain>
    </source>
</reference>
<keyword evidence="2" id="KW-1185">Reference proteome</keyword>
<organism evidence="1 2">
    <name type="scientific">Peronosclerospora sorghi</name>
    <dbReference type="NCBI Taxonomy" id="230839"/>
    <lineage>
        <taxon>Eukaryota</taxon>
        <taxon>Sar</taxon>
        <taxon>Stramenopiles</taxon>
        <taxon>Oomycota</taxon>
        <taxon>Peronosporomycetes</taxon>
        <taxon>Peronosporales</taxon>
        <taxon>Peronosporaceae</taxon>
        <taxon>Peronosclerospora</taxon>
    </lineage>
</organism>
<dbReference type="Proteomes" id="UP001163321">
    <property type="component" value="Chromosome 8"/>
</dbReference>
<dbReference type="EMBL" id="CM047587">
    <property type="protein sequence ID" value="KAI9906411.1"/>
    <property type="molecule type" value="Genomic_DNA"/>
</dbReference>
<evidence type="ECO:0000313" key="2">
    <source>
        <dbReference type="Proteomes" id="UP001163321"/>
    </source>
</evidence>
<comment type="caution">
    <text evidence="1">The sequence shown here is derived from an EMBL/GenBank/DDBJ whole genome shotgun (WGS) entry which is preliminary data.</text>
</comment>